<name>A0ABR0I6U1_9PEZI</name>
<reference evidence="2 3" key="1">
    <citation type="journal article" date="2023" name="bioRxiv">
        <title>High-quality genome assemblies of four members of thePodospora anserinaspecies complex.</title>
        <authorList>
            <person name="Ament-Velasquez S.L."/>
            <person name="Vogan A.A."/>
            <person name="Wallerman O."/>
            <person name="Hartmann F."/>
            <person name="Gautier V."/>
            <person name="Silar P."/>
            <person name="Giraud T."/>
            <person name="Johannesson H."/>
        </authorList>
    </citation>
    <scope>NUCLEOTIDE SEQUENCE [LARGE SCALE GENOMIC DNA]</scope>
    <source>
        <strain evidence="2 3">CBS 124.78</strain>
    </source>
</reference>
<feature type="region of interest" description="Disordered" evidence="1">
    <location>
        <begin position="56"/>
        <end position="137"/>
    </location>
</feature>
<protein>
    <submittedName>
        <fullName evidence="2">Uncharacterized protein</fullName>
    </submittedName>
</protein>
<feature type="region of interest" description="Disordered" evidence="1">
    <location>
        <begin position="16"/>
        <end position="40"/>
    </location>
</feature>
<dbReference type="RefSeq" id="XP_062799400.1">
    <property type="nucleotide sequence ID" value="XM_062947892.1"/>
</dbReference>
<accession>A0ABR0I6U1</accession>
<evidence type="ECO:0000313" key="3">
    <source>
        <dbReference type="Proteomes" id="UP001323617"/>
    </source>
</evidence>
<evidence type="ECO:0000256" key="1">
    <source>
        <dbReference type="SAM" id="MobiDB-lite"/>
    </source>
</evidence>
<dbReference type="EMBL" id="JAFFHC010000005">
    <property type="protein sequence ID" value="KAK4675930.1"/>
    <property type="molecule type" value="Genomic_DNA"/>
</dbReference>
<proteinExistence type="predicted"/>
<dbReference type="GeneID" id="87968757"/>
<keyword evidence="3" id="KW-1185">Reference proteome</keyword>
<gene>
    <name evidence="2" type="ORF">QC764_506365</name>
</gene>
<dbReference type="Proteomes" id="UP001323617">
    <property type="component" value="Unassembled WGS sequence"/>
</dbReference>
<evidence type="ECO:0000313" key="2">
    <source>
        <dbReference type="EMBL" id="KAK4675930.1"/>
    </source>
</evidence>
<comment type="caution">
    <text evidence="2">The sequence shown here is derived from an EMBL/GenBank/DDBJ whole genome shotgun (WGS) entry which is preliminary data.</text>
</comment>
<sequence>MESGGNKRVKVEEGVAAGRSVQWNGHGQDVIEPDSEDEPMIMRSARVKPLTMASARLEPYSEDEPLALHSVRIKPDPEDEEDQSPVIPSPRIKPDPDDEPVALSSIRIKPDLEDEPTPMSRPQKNPLPMFKLEEDDW</sequence>
<organism evidence="2 3">
    <name type="scientific">Podospora pseudoanserina</name>
    <dbReference type="NCBI Taxonomy" id="2609844"/>
    <lineage>
        <taxon>Eukaryota</taxon>
        <taxon>Fungi</taxon>
        <taxon>Dikarya</taxon>
        <taxon>Ascomycota</taxon>
        <taxon>Pezizomycotina</taxon>
        <taxon>Sordariomycetes</taxon>
        <taxon>Sordariomycetidae</taxon>
        <taxon>Sordariales</taxon>
        <taxon>Podosporaceae</taxon>
        <taxon>Podospora</taxon>
    </lineage>
</organism>